<dbReference type="Proteomes" id="UP000654573">
    <property type="component" value="Unassembled WGS sequence"/>
</dbReference>
<name>A0ABR7FK04_9FIRM</name>
<dbReference type="EMBL" id="JACOOU010000013">
    <property type="protein sequence ID" value="MBC5674965.1"/>
    <property type="molecule type" value="Genomic_DNA"/>
</dbReference>
<gene>
    <name evidence="1" type="ORF">H8S76_22270</name>
</gene>
<dbReference type="RefSeq" id="WP_186971120.1">
    <property type="nucleotide sequence ID" value="NZ_JACOOU010000013.1"/>
</dbReference>
<protein>
    <recommendedName>
        <fullName evidence="3">Glycosyltransferase</fullName>
    </recommendedName>
</protein>
<comment type="caution">
    <text evidence="1">The sequence shown here is derived from an EMBL/GenBank/DDBJ whole genome shotgun (WGS) entry which is preliminary data.</text>
</comment>
<evidence type="ECO:0000313" key="2">
    <source>
        <dbReference type="Proteomes" id="UP000654573"/>
    </source>
</evidence>
<keyword evidence="2" id="KW-1185">Reference proteome</keyword>
<evidence type="ECO:0000313" key="1">
    <source>
        <dbReference type="EMBL" id="MBC5674965.1"/>
    </source>
</evidence>
<organism evidence="1 2">
    <name type="scientific">Blautia celeris</name>
    <dbReference type="NCBI Taxonomy" id="2763026"/>
    <lineage>
        <taxon>Bacteria</taxon>
        <taxon>Bacillati</taxon>
        <taxon>Bacillota</taxon>
        <taxon>Clostridia</taxon>
        <taxon>Lachnospirales</taxon>
        <taxon>Lachnospiraceae</taxon>
        <taxon>Blautia</taxon>
    </lineage>
</organism>
<evidence type="ECO:0008006" key="3">
    <source>
        <dbReference type="Google" id="ProtNLM"/>
    </source>
</evidence>
<reference evidence="1 2" key="1">
    <citation type="submission" date="2020-08" db="EMBL/GenBank/DDBJ databases">
        <title>Genome public.</title>
        <authorList>
            <person name="Liu C."/>
            <person name="Sun Q."/>
        </authorList>
    </citation>
    <scope>NUCLEOTIDE SEQUENCE [LARGE SCALE GENOMIC DNA]</scope>
    <source>
        <strain evidence="1 2">NSJ-34</strain>
    </source>
</reference>
<sequence>MKKFILLSYTISRMGGGQMYQYNKLKYMKKMGYDTYVLYAIPGKIVITDYENVSSQMCIEDINVFPGVLTHNQVNKVLKKIKVFVGEGDSETVIEACNKPTALWGELLAARFGCTCFNFIIDERIGSLDQSIVDFFKHKRKVHELRGIKKETYEMIFGNTPAVDDYEYCLSIPGNNVVQDCSTKLLEDIGFERFDYSIATIGNLNKDYVPTLISEVKKSAAQNNEKTYFYCMIGDSPNLDDMERIKASFSAISNITVKLLGSVYPIPEKLLYKFDLFISSAGSARVSGDRAIPTITIDARDFQSIGIYQYETNNTVFRDSEAVIPISEKMEYVFEHYDEIKSALYEKTKDDFDKLFELHLDYYLNHVHTGMYYDVMSMKLDKKKKVEKIIYQCLGKKMYDKIRTFVFSKM</sequence>
<proteinExistence type="predicted"/>
<accession>A0ABR7FK04</accession>